<evidence type="ECO:0000259" key="1">
    <source>
        <dbReference type="Pfam" id="PF01973"/>
    </source>
</evidence>
<gene>
    <name evidence="2" type="ORF">Nlim_1986</name>
</gene>
<accession>F3KNK4</accession>
<reference evidence="2" key="1">
    <citation type="journal article" date="2011" name="PLoS ONE">
        <title>Genome of a low-salinity ammonia-oxidizing archaeon determined by single-cell and metagenomic analysis.</title>
        <authorList>
            <person name="Blainey P.C."/>
            <person name="Mosier A.C."/>
            <person name="Potanina A."/>
            <person name="Francis C.A."/>
            <person name="Quake S.R."/>
        </authorList>
    </citation>
    <scope>NUCLEOTIDE SEQUENCE [LARGE SCALE GENOMIC DNA]</scope>
    <source>
        <strain evidence="2">SFB1</strain>
    </source>
</reference>
<dbReference type="PANTHER" id="PTHR41786:SF1">
    <property type="entry name" value="6-HYDROXYMETHYLPTERIN DIPHOSPHOKINASE MPTE-LIKE DOMAIN-CONTAINING PROTEIN"/>
    <property type="match status" value="1"/>
</dbReference>
<dbReference type="STRING" id="886738.Nlim_1986"/>
<dbReference type="EMBL" id="AEGP01000066">
    <property type="protein sequence ID" value="EGG41179.1"/>
    <property type="molecule type" value="Genomic_DNA"/>
</dbReference>
<dbReference type="AlphaFoldDB" id="F3KNK4"/>
<comment type="caution">
    <text evidence="2">The sequence shown here is derived from an EMBL/GenBank/DDBJ whole genome shotgun (WGS) entry which is preliminary data.</text>
</comment>
<organism evidence="2">
    <name type="scientific">Candidatus Nitrosarchaeum limnium SFB1</name>
    <dbReference type="NCBI Taxonomy" id="886738"/>
    <lineage>
        <taxon>Archaea</taxon>
        <taxon>Nitrososphaerota</taxon>
        <taxon>Nitrososphaeria</taxon>
        <taxon>Nitrosopumilales</taxon>
        <taxon>Nitrosopumilaceae</taxon>
        <taxon>Nitrosarchaeum</taxon>
    </lineage>
</organism>
<dbReference type="PANTHER" id="PTHR41786">
    <property type="entry name" value="MOTILITY ACCESSORY FACTOR MAF"/>
    <property type="match status" value="1"/>
</dbReference>
<feature type="domain" description="6-hydroxymethylpterin diphosphokinase MptE-like" evidence="1">
    <location>
        <begin position="14"/>
        <end position="213"/>
    </location>
</feature>
<dbReference type="Proteomes" id="UP000004348">
    <property type="component" value="Chromosome"/>
</dbReference>
<dbReference type="HOGENOM" id="CLU_904907_0_0_2"/>
<protein>
    <recommendedName>
        <fullName evidence="1">6-hydroxymethylpterin diphosphokinase MptE-like domain-containing protein</fullName>
    </recommendedName>
</protein>
<evidence type="ECO:0000313" key="2">
    <source>
        <dbReference type="EMBL" id="EGG41179.1"/>
    </source>
</evidence>
<dbReference type="Pfam" id="PF01973">
    <property type="entry name" value="MptE-like"/>
    <property type="match status" value="1"/>
</dbReference>
<sequence length="307" mass="34871">MMNIQYEDYDVWIKNFSLNLNNIWNESSCKDLSKYSSKQNNTAIVIGRGPSIDEHKHLELLSNSNFSGSIVCCDGKLIDTLKAGVTPEKFPNFYVVNIDPGSHTAKLFEHPLISEFGSKIKGLFTTIANPTTVEQARKSGIKIHWMHSLFDYDGEKKSFNYISSIIVRSKNHVNGLPAIQTGGNVGTSSWFVSWKILQCTKVVLIGMNHGWNEDTPMDIITKHGVSFARSYDESSPSFKRLFPKIYNPELKKYCILDPIFQYYREAMLEFISRSPSWLQTINATEGGSLFGNRLLSMKFSDFLAKYN</sequence>
<proteinExistence type="predicted"/>
<name>F3KNK4_9ARCH</name>
<dbReference type="InterPro" id="IPR002826">
    <property type="entry name" value="MptE-like"/>
</dbReference>